<dbReference type="Gene3D" id="3.30.420.10">
    <property type="entry name" value="Ribonuclease H-like superfamily/Ribonuclease H"/>
    <property type="match status" value="1"/>
</dbReference>
<gene>
    <name evidence="2" type="ORF">NLJ89_g9639</name>
</gene>
<dbReference type="SUPFAM" id="SSF46689">
    <property type="entry name" value="Homeodomain-like"/>
    <property type="match status" value="1"/>
</dbReference>
<name>A0A9W8MSX2_9AGAR</name>
<dbReference type="InterPro" id="IPR038717">
    <property type="entry name" value="Tc1-like_DDE_dom"/>
</dbReference>
<dbReference type="AlphaFoldDB" id="A0A9W8MSX2"/>
<dbReference type="GO" id="GO:0003676">
    <property type="term" value="F:nucleic acid binding"/>
    <property type="evidence" value="ECO:0007669"/>
    <property type="project" value="InterPro"/>
</dbReference>
<dbReference type="EMBL" id="JANKHO010001545">
    <property type="protein sequence ID" value="KAJ3500783.1"/>
    <property type="molecule type" value="Genomic_DNA"/>
</dbReference>
<dbReference type="Proteomes" id="UP001148786">
    <property type="component" value="Unassembled WGS sequence"/>
</dbReference>
<sequence length="305" mass="34826">MVNRRIGSDLKECGLRLWELGWDLDLIIESLCVSRSSLYRWRNIFAQFKSVTRPPPPVTGRPRIIVRAVLTAIKEVYHNEADAYLDELVWWLAIHHDIIISRSALHSNLREAGLTRKLLHKIARERDEEVRADFLGAIHDNSAGAGKEFVFVDEMSKNDHDTARHYGLALRGQRADFVDNFVRGDRYSMVAAITTEGYMSTRVILGSFNAEEFRDYIIEQVLPEMNPYPANKSILLMDNCRIHHNIELIDVVNAAGCLLIYLPPYSPDLNPIEESFSTLKAFLRRNGHAIRENENPELALVEACG</sequence>
<dbReference type="PANTHER" id="PTHR46564">
    <property type="entry name" value="TRANSPOSASE"/>
    <property type="match status" value="1"/>
</dbReference>
<comment type="caution">
    <text evidence="2">The sequence shown here is derived from an EMBL/GenBank/DDBJ whole genome shotgun (WGS) entry which is preliminary data.</text>
</comment>
<dbReference type="InterPro" id="IPR036397">
    <property type="entry name" value="RNaseH_sf"/>
</dbReference>
<protein>
    <recommendedName>
        <fullName evidence="1">Tc1-like transposase DDE domain-containing protein</fullName>
    </recommendedName>
</protein>
<keyword evidence="3" id="KW-1185">Reference proteome</keyword>
<evidence type="ECO:0000259" key="1">
    <source>
        <dbReference type="Pfam" id="PF13358"/>
    </source>
</evidence>
<evidence type="ECO:0000313" key="2">
    <source>
        <dbReference type="EMBL" id="KAJ3500783.1"/>
    </source>
</evidence>
<dbReference type="InterPro" id="IPR009057">
    <property type="entry name" value="Homeodomain-like_sf"/>
</dbReference>
<evidence type="ECO:0000313" key="3">
    <source>
        <dbReference type="Proteomes" id="UP001148786"/>
    </source>
</evidence>
<dbReference type="InterPro" id="IPR047655">
    <property type="entry name" value="Transpos_IS630-like"/>
</dbReference>
<organism evidence="2 3">
    <name type="scientific">Agrocybe chaxingu</name>
    <dbReference type="NCBI Taxonomy" id="84603"/>
    <lineage>
        <taxon>Eukaryota</taxon>
        <taxon>Fungi</taxon>
        <taxon>Dikarya</taxon>
        <taxon>Basidiomycota</taxon>
        <taxon>Agaricomycotina</taxon>
        <taxon>Agaricomycetes</taxon>
        <taxon>Agaricomycetidae</taxon>
        <taxon>Agaricales</taxon>
        <taxon>Agaricineae</taxon>
        <taxon>Strophariaceae</taxon>
        <taxon>Agrocybe</taxon>
    </lineage>
</organism>
<dbReference type="Pfam" id="PF13358">
    <property type="entry name" value="DDE_3"/>
    <property type="match status" value="1"/>
</dbReference>
<dbReference type="PANTHER" id="PTHR46564:SF1">
    <property type="entry name" value="TRANSPOSASE"/>
    <property type="match status" value="1"/>
</dbReference>
<dbReference type="NCBIfam" id="NF033545">
    <property type="entry name" value="transpos_IS630"/>
    <property type="match status" value="1"/>
</dbReference>
<feature type="domain" description="Tc1-like transposase DDE" evidence="1">
    <location>
        <begin position="149"/>
        <end position="286"/>
    </location>
</feature>
<proteinExistence type="predicted"/>
<reference evidence="2" key="1">
    <citation type="submission" date="2022-07" db="EMBL/GenBank/DDBJ databases">
        <title>Genome Sequence of Agrocybe chaxingu.</title>
        <authorList>
            <person name="Buettner E."/>
        </authorList>
    </citation>
    <scope>NUCLEOTIDE SEQUENCE</scope>
    <source>
        <strain evidence="2">MP-N11</strain>
    </source>
</reference>
<accession>A0A9W8MSX2</accession>
<dbReference type="OrthoDB" id="2266637at2759"/>